<name>A0ACB8XRC6_ARCLA</name>
<evidence type="ECO:0000313" key="2">
    <source>
        <dbReference type="Proteomes" id="UP001055879"/>
    </source>
</evidence>
<dbReference type="Proteomes" id="UP001055879">
    <property type="component" value="Linkage Group LG16"/>
</dbReference>
<gene>
    <name evidence="1" type="ORF">L6452_40551</name>
</gene>
<evidence type="ECO:0000313" key="1">
    <source>
        <dbReference type="EMBL" id="KAI3669319.1"/>
    </source>
</evidence>
<reference evidence="2" key="1">
    <citation type="journal article" date="2022" name="Mol. Ecol. Resour.">
        <title>The genomes of chicory, endive, great burdock and yacon provide insights into Asteraceae palaeo-polyploidization history and plant inulin production.</title>
        <authorList>
            <person name="Fan W."/>
            <person name="Wang S."/>
            <person name="Wang H."/>
            <person name="Wang A."/>
            <person name="Jiang F."/>
            <person name="Liu H."/>
            <person name="Zhao H."/>
            <person name="Xu D."/>
            <person name="Zhang Y."/>
        </authorList>
    </citation>
    <scope>NUCLEOTIDE SEQUENCE [LARGE SCALE GENOMIC DNA]</scope>
    <source>
        <strain evidence="2">cv. Niubang</strain>
    </source>
</reference>
<sequence length="73" mass="7997">MLNHHSVFIALECSTLCTDAECENRDVNCEVYTKNADQAKSAVALARHKSVPILPPPSRIPLSSPMPSRSQGY</sequence>
<protein>
    <submittedName>
        <fullName evidence="1">Uncharacterized protein</fullName>
    </submittedName>
</protein>
<reference evidence="1 2" key="2">
    <citation type="journal article" date="2022" name="Mol. Ecol. Resour.">
        <title>The genomes of chicory, endive, great burdock and yacon provide insights into Asteraceae paleo-polyploidization history and plant inulin production.</title>
        <authorList>
            <person name="Fan W."/>
            <person name="Wang S."/>
            <person name="Wang H."/>
            <person name="Wang A."/>
            <person name="Jiang F."/>
            <person name="Liu H."/>
            <person name="Zhao H."/>
            <person name="Xu D."/>
            <person name="Zhang Y."/>
        </authorList>
    </citation>
    <scope>NUCLEOTIDE SEQUENCE [LARGE SCALE GENOMIC DNA]</scope>
    <source>
        <strain evidence="2">cv. Niubang</strain>
    </source>
</reference>
<comment type="caution">
    <text evidence="1">The sequence shown here is derived from an EMBL/GenBank/DDBJ whole genome shotgun (WGS) entry which is preliminary data.</text>
</comment>
<organism evidence="1 2">
    <name type="scientific">Arctium lappa</name>
    <name type="common">Greater burdock</name>
    <name type="synonym">Lappa major</name>
    <dbReference type="NCBI Taxonomy" id="4217"/>
    <lineage>
        <taxon>Eukaryota</taxon>
        <taxon>Viridiplantae</taxon>
        <taxon>Streptophyta</taxon>
        <taxon>Embryophyta</taxon>
        <taxon>Tracheophyta</taxon>
        <taxon>Spermatophyta</taxon>
        <taxon>Magnoliopsida</taxon>
        <taxon>eudicotyledons</taxon>
        <taxon>Gunneridae</taxon>
        <taxon>Pentapetalae</taxon>
        <taxon>asterids</taxon>
        <taxon>campanulids</taxon>
        <taxon>Asterales</taxon>
        <taxon>Asteraceae</taxon>
        <taxon>Carduoideae</taxon>
        <taxon>Cardueae</taxon>
        <taxon>Arctiinae</taxon>
        <taxon>Arctium</taxon>
    </lineage>
</organism>
<keyword evidence="2" id="KW-1185">Reference proteome</keyword>
<accession>A0ACB8XRC6</accession>
<proteinExistence type="predicted"/>
<dbReference type="EMBL" id="CM042062">
    <property type="protein sequence ID" value="KAI3669319.1"/>
    <property type="molecule type" value="Genomic_DNA"/>
</dbReference>